<dbReference type="PANTHER" id="PTHR30290">
    <property type="entry name" value="PERIPLASMIC BINDING COMPONENT OF ABC TRANSPORTER"/>
    <property type="match status" value="1"/>
</dbReference>
<keyword evidence="9" id="KW-1185">Reference proteome</keyword>
<keyword evidence="5" id="KW-0653">Protein transport</keyword>
<dbReference type="Gene3D" id="3.40.190.10">
    <property type="entry name" value="Periplasmic binding protein-like II"/>
    <property type="match status" value="1"/>
</dbReference>
<dbReference type="GO" id="GO:0030288">
    <property type="term" value="C:outer membrane-bounded periplasmic space"/>
    <property type="evidence" value="ECO:0007669"/>
    <property type="project" value="UniProtKB-ARBA"/>
</dbReference>
<dbReference type="InterPro" id="IPR030678">
    <property type="entry name" value="Peptide/Ni-bd"/>
</dbReference>
<dbReference type="Gene3D" id="3.90.76.10">
    <property type="entry name" value="Dipeptide-binding Protein, Domain 1"/>
    <property type="match status" value="1"/>
</dbReference>
<evidence type="ECO:0000256" key="1">
    <source>
        <dbReference type="ARBA" id="ARBA00004196"/>
    </source>
</evidence>
<accession>A0A285UJ18</accession>
<dbReference type="EMBL" id="OBQC01000011">
    <property type="protein sequence ID" value="SOC41880.1"/>
    <property type="molecule type" value="Genomic_DNA"/>
</dbReference>
<protein>
    <submittedName>
        <fullName evidence="8">Oligopeptide transport system substrate-binding protein</fullName>
    </submittedName>
</protein>
<dbReference type="InterPro" id="IPR039424">
    <property type="entry name" value="SBP_5"/>
</dbReference>
<evidence type="ECO:0000256" key="6">
    <source>
        <dbReference type="SAM" id="SignalP"/>
    </source>
</evidence>
<evidence type="ECO:0000256" key="2">
    <source>
        <dbReference type="ARBA" id="ARBA00005695"/>
    </source>
</evidence>
<feature type="chain" id="PRO_5012696184" evidence="6">
    <location>
        <begin position="21"/>
        <end position="543"/>
    </location>
</feature>
<feature type="domain" description="Solute-binding protein family 5" evidence="7">
    <location>
        <begin position="82"/>
        <end position="464"/>
    </location>
</feature>
<evidence type="ECO:0000256" key="5">
    <source>
        <dbReference type="ARBA" id="ARBA00022856"/>
    </source>
</evidence>
<dbReference type="AlphaFoldDB" id="A0A285UJ18"/>
<dbReference type="FunFam" id="3.90.76.10:FF:000001">
    <property type="entry name" value="Oligopeptide ABC transporter substrate-binding protein"/>
    <property type="match status" value="1"/>
</dbReference>
<dbReference type="FunFam" id="3.10.105.10:FF:000001">
    <property type="entry name" value="Oligopeptide ABC transporter, oligopeptide-binding protein"/>
    <property type="match status" value="1"/>
</dbReference>
<organism evidence="8 9">
    <name type="scientific">Ureibacillus acetophenoni</name>
    <dbReference type="NCBI Taxonomy" id="614649"/>
    <lineage>
        <taxon>Bacteria</taxon>
        <taxon>Bacillati</taxon>
        <taxon>Bacillota</taxon>
        <taxon>Bacilli</taxon>
        <taxon>Bacillales</taxon>
        <taxon>Caryophanaceae</taxon>
        <taxon>Ureibacillus</taxon>
    </lineage>
</organism>
<comment type="subcellular location">
    <subcellularLocation>
        <location evidence="1">Cell envelope</location>
    </subcellularLocation>
</comment>
<dbReference type="GO" id="GO:0043190">
    <property type="term" value="C:ATP-binding cassette (ABC) transporter complex"/>
    <property type="evidence" value="ECO:0007669"/>
    <property type="project" value="InterPro"/>
</dbReference>
<dbReference type="Gene3D" id="3.10.105.10">
    <property type="entry name" value="Dipeptide-binding Protein, Domain 3"/>
    <property type="match status" value="1"/>
</dbReference>
<evidence type="ECO:0000259" key="7">
    <source>
        <dbReference type="Pfam" id="PF00496"/>
    </source>
</evidence>
<dbReference type="Pfam" id="PF00496">
    <property type="entry name" value="SBP_bac_5"/>
    <property type="match status" value="1"/>
</dbReference>
<dbReference type="GO" id="GO:0015833">
    <property type="term" value="P:peptide transport"/>
    <property type="evidence" value="ECO:0007669"/>
    <property type="project" value="UniProtKB-KW"/>
</dbReference>
<dbReference type="OrthoDB" id="9801912at2"/>
<feature type="signal peptide" evidence="6">
    <location>
        <begin position="1"/>
        <end position="20"/>
    </location>
</feature>
<evidence type="ECO:0000256" key="4">
    <source>
        <dbReference type="ARBA" id="ARBA00022729"/>
    </source>
</evidence>
<dbReference type="GO" id="GO:1904680">
    <property type="term" value="F:peptide transmembrane transporter activity"/>
    <property type="evidence" value="ECO:0007669"/>
    <property type="project" value="TreeGrafter"/>
</dbReference>
<evidence type="ECO:0000313" key="8">
    <source>
        <dbReference type="EMBL" id="SOC41880.1"/>
    </source>
</evidence>
<dbReference type="PANTHER" id="PTHR30290:SF79">
    <property type="entry name" value="DIPEPTIDE-BINDING PROTEIN DPPE"/>
    <property type="match status" value="1"/>
</dbReference>
<dbReference type="PIRSF" id="PIRSF002741">
    <property type="entry name" value="MppA"/>
    <property type="match status" value="1"/>
</dbReference>
<keyword evidence="3" id="KW-0813">Transport</keyword>
<comment type="similarity">
    <text evidence="2">Belongs to the bacterial solute-binding protein 5 family.</text>
</comment>
<sequence length="543" mass="60053">MKKNSLLLLSMLLVLSAVLAACNFGGEETTSNENGDGTTAKELNLVIASEPPSLHPGLATDSTSGVILQNVFEGLTTLKDGEVVNAVAEDVQVSDDLLTYTFTLKDTTWSNGDPVTAEDFEYAWKWALNPENASEYASILYPIKGAQAYNSGEGAEEDLGINVVDEKTLEVTLENPTPYFLELTAFKTYFPIHKATAEANPEWYTDAGEDYVTNGPFLLSEWKHSDSITLVKNDKYWDAENVALDKVSIGMVENETTAVTMFDAGEIDFLGAPFQTVALDAIDRYKGEGILNIEDYAAIYWYKFNTTGEFTKNANIRKALTLAINRQELIDNILKGEQSPALGMVPGAIKGFEEDRGYFKDNDIEEAKAALELGMQELGITDPSEIKIGLSMNTSEAHAVIAQFVQEGWTKNLGIEVTLDNSEWQVYLDKLNMLDFDVARMGWIADYNDAYSFLEQYDSAENGNNDTGWENAQYADLLSQSIVETDPEARIALLKQAEAVAMSEFPVAPVYNYSNLHVKKDYVKNMAPDGLGNVYLKYVDINK</sequence>
<dbReference type="SUPFAM" id="SSF53850">
    <property type="entry name" value="Periplasmic binding protein-like II"/>
    <property type="match status" value="1"/>
</dbReference>
<dbReference type="InterPro" id="IPR000914">
    <property type="entry name" value="SBP_5_dom"/>
</dbReference>
<evidence type="ECO:0000313" key="9">
    <source>
        <dbReference type="Proteomes" id="UP000219252"/>
    </source>
</evidence>
<keyword evidence="4 6" id="KW-0732">Signal</keyword>
<dbReference type="RefSeq" id="WP_097150270.1">
    <property type="nucleotide sequence ID" value="NZ_OBQC01000011.1"/>
</dbReference>
<gene>
    <name evidence="8" type="ORF">SAMN05877842_11166</name>
</gene>
<proteinExistence type="inferred from homology"/>
<dbReference type="CDD" id="cd08504">
    <property type="entry name" value="PBP2_OppA"/>
    <property type="match status" value="1"/>
</dbReference>
<keyword evidence="5" id="KW-0571">Peptide transport</keyword>
<evidence type="ECO:0000256" key="3">
    <source>
        <dbReference type="ARBA" id="ARBA00022448"/>
    </source>
</evidence>
<name>A0A285UJ18_9BACL</name>
<dbReference type="Proteomes" id="UP000219252">
    <property type="component" value="Unassembled WGS sequence"/>
</dbReference>
<reference evidence="9" key="1">
    <citation type="submission" date="2017-08" db="EMBL/GenBank/DDBJ databases">
        <authorList>
            <person name="Varghese N."/>
            <person name="Submissions S."/>
        </authorList>
    </citation>
    <scope>NUCLEOTIDE SEQUENCE [LARGE SCALE GENOMIC DNA]</scope>
    <source>
        <strain evidence="9">JC23</strain>
    </source>
</reference>
<dbReference type="PROSITE" id="PS51257">
    <property type="entry name" value="PROKAR_LIPOPROTEIN"/>
    <property type="match status" value="1"/>
</dbReference>